<evidence type="ECO:0000313" key="3">
    <source>
        <dbReference type="Proteomes" id="UP000287330"/>
    </source>
</evidence>
<keyword evidence="3" id="KW-1185">Reference proteome</keyword>
<evidence type="ECO:0000313" key="2">
    <source>
        <dbReference type="EMBL" id="RUO50102.1"/>
    </source>
</evidence>
<sequence>MSSEASLEQLQFDSDNLFNRLSEASPLEASRLLLKVELFDQRNSLEVMSQVHEQVMQEQNGASSLVKPVFLSICDGLVGIKKLGLKDKGITASRLANEVEQFDYDQNSQVSQDQRLDKERLDASSKGNRDNKGEYSRDELENKSALSNYKKNRYNESSQTYSELETNENGQRRRLHRSNSERVSALRSNGEKTSKRISHTDHNIPLKYLFDEYGVSKALSKEDIKRIANRDTNFDEISAQLNTKKGAKTWTQLAADVELKRNELLSKQKKGKLSQKQQQELEALPTKQTLANAKQREKDARKASDGEANKTVARNLTKDSKLVKEAVGSAAEQGKKELQNRGIGEVILLIVKPIMFEFKDIFANGIEFGTDKSSTLSALKYRLNRAFEYVKRNVAAMGFDVIKDALLNLCRNIVNAIVDMFVGILKKGLKIVMEGFSAIMQSIKILCSDSSPAQKGDAITKLLATTVTTYVGYSFEETILGFVSKMPMGDILSEAMMVVVTGISSSVVVWLLDQLDLFSTKLEKRTQRVREVYSLRVLQIKENTDAYEASALEQIAKQRLTQRKLAQDMNHAIEHGDDLNLPVLNMAKWLKIDLKVKTTDDFVKLLEGDAPLVID</sequence>
<dbReference type="EMBL" id="PIPV01000016">
    <property type="protein sequence ID" value="RUO50102.1"/>
    <property type="molecule type" value="Genomic_DNA"/>
</dbReference>
<name>A0A432XN32_9GAMM</name>
<dbReference type="AlphaFoldDB" id="A0A432XN32"/>
<feature type="compositionally biased region" description="Polar residues" evidence="1">
    <location>
        <begin position="144"/>
        <end position="169"/>
    </location>
</feature>
<feature type="region of interest" description="Disordered" evidence="1">
    <location>
        <begin position="106"/>
        <end position="196"/>
    </location>
</feature>
<comment type="caution">
    <text evidence="2">The sequence shown here is derived from an EMBL/GenBank/DDBJ whole genome shotgun (WGS) entry which is preliminary data.</text>
</comment>
<dbReference type="OrthoDB" id="6394684at2"/>
<feature type="compositionally biased region" description="Basic and acidic residues" evidence="1">
    <location>
        <begin position="114"/>
        <end position="142"/>
    </location>
</feature>
<proteinExistence type="predicted"/>
<protein>
    <submittedName>
        <fullName evidence="2">DNA repair protein</fullName>
    </submittedName>
</protein>
<feature type="compositionally biased region" description="Basic and acidic residues" evidence="1">
    <location>
        <begin position="294"/>
        <end position="308"/>
    </location>
</feature>
<dbReference type="Proteomes" id="UP000287330">
    <property type="component" value="Unassembled WGS sequence"/>
</dbReference>
<reference evidence="3" key="1">
    <citation type="journal article" date="2018" name="Front. Microbiol.">
        <title>Genome-Based Analysis Reveals the Taxonomy and Diversity of the Family Idiomarinaceae.</title>
        <authorList>
            <person name="Liu Y."/>
            <person name="Lai Q."/>
            <person name="Shao Z."/>
        </authorList>
    </citation>
    <scope>NUCLEOTIDE SEQUENCE [LARGE SCALE GENOMIC DNA]</scope>
    <source>
        <strain evidence="3">F23</strain>
    </source>
</reference>
<accession>A0A432XN32</accession>
<organism evidence="2 3">
    <name type="scientific">Idiomarina fontislapidosi</name>
    <dbReference type="NCBI Taxonomy" id="263723"/>
    <lineage>
        <taxon>Bacteria</taxon>
        <taxon>Pseudomonadati</taxon>
        <taxon>Pseudomonadota</taxon>
        <taxon>Gammaproteobacteria</taxon>
        <taxon>Alteromonadales</taxon>
        <taxon>Idiomarinaceae</taxon>
        <taxon>Idiomarina</taxon>
    </lineage>
</organism>
<feature type="region of interest" description="Disordered" evidence="1">
    <location>
        <begin position="267"/>
        <end position="311"/>
    </location>
</feature>
<gene>
    <name evidence="2" type="ORF">CWE25_12850</name>
</gene>
<evidence type="ECO:0000256" key="1">
    <source>
        <dbReference type="SAM" id="MobiDB-lite"/>
    </source>
</evidence>
<feature type="compositionally biased region" description="Low complexity" evidence="1">
    <location>
        <begin position="274"/>
        <end position="284"/>
    </location>
</feature>
<dbReference type="RefSeq" id="WP_110576341.1">
    <property type="nucleotide sequence ID" value="NZ_PIPV01000016.1"/>
</dbReference>